<dbReference type="KEGG" id="dma:DMR_44110"/>
<dbReference type="OrthoDB" id="9179708at2"/>
<dbReference type="eggNOG" id="COG4641">
    <property type="taxonomic scope" value="Bacteria"/>
</dbReference>
<dbReference type="Proteomes" id="UP000009071">
    <property type="component" value="Chromosome"/>
</dbReference>
<dbReference type="STRING" id="573370.DMR_44110"/>
<dbReference type="HOGENOM" id="CLU_033615_1_0_7"/>
<dbReference type="RefSeq" id="WP_015863020.1">
    <property type="nucleotide sequence ID" value="NC_012796.1"/>
</dbReference>
<feature type="domain" description="Spore protein YkvP/CgeB glycosyl transferase-like" evidence="1">
    <location>
        <begin position="430"/>
        <end position="563"/>
    </location>
</feature>
<evidence type="ECO:0000259" key="1">
    <source>
        <dbReference type="Pfam" id="PF13524"/>
    </source>
</evidence>
<proteinExistence type="predicted"/>
<organism evidence="2 3">
    <name type="scientific">Solidesulfovibrio magneticus (strain ATCC 700980 / DSM 13731 / RS-1)</name>
    <name type="common">Desulfovibrio magneticus</name>
    <dbReference type="NCBI Taxonomy" id="573370"/>
    <lineage>
        <taxon>Bacteria</taxon>
        <taxon>Pseudomonadati</taxon>
        <taxon>Thermodesulfobacteriota</taxon>
        <taxon>Desulfovibrionia</taxon>
        <taxon>Desulfovibrionales</taxon>
        <taxon>Desulfovibrionaceae</taxon>
        <taxon>Solidesulfovibrio</taxon>
    </lineage>
</organism>
<evidence type="ECO:0000313" key="2">
    <source>
        <dbReference type="EMBL" id="BAH77902.1"/>
    </source>
</evidence>
<dbReference type="AlphaFoldDB" id="C4XR22"/>
<name>C4XR22_SOLM1</name>
<gene>
    <name evidence="2" type="ordered locus">DMR_44110</name>
</gene>
<accession>C4XR22</accession>
<sequence length="573" mass="61429">MPPAPPKPPAYRATALTALDGTVVDVCLEADGKVRHLAGRGGGQAEAARVRAALAAPAPDGTDNRPPVAVLFGAGLGHGIVAALEAGCPAVYVLDRQAAIQEATGVRERFADEPRVVFRDDADPLAAAAAAADAARAAGFARLCLVVHPAYPRLDPDWQAGVAAGCARYEALRREIGYKKFASPKPRILLLWRPYFLYREIETALDRLDMPHERLDMGRGQRGETAVVEGLLAAVARFRPDFALTVNHLGLDREGRLTALLAEIGLPLASWFVDSPRLVLHDFAGLAGPGVMLFSYDADLADAMAEQGFAHTAWLPLATDPARFALRAPTPGHPWRAAASFVGASMNGQAAQSLARLSPALARGVAAAADAFAASPERDAGRFLAGHPATAALFVDLENSEKRLEAELALTWEATRRYRQDCVSRLLPLRPLIAGDDGWETVYPGCGTAWNRLPPLDYYDDLPLFYPQSDVSLNATSLQMKGAVNQRVFDVPAAGGFVLTDAREQLAALFTPGCEAAVYAEPGEIEALARHYLAHPAERERVSQAARERILAEHTYEHRLAKLALAMKKAFGG</sequence>
<dbReference type="EMBL" id="AP010904">
    <property type="protein sequence ID" value="BAH77902.1"/>
    <property type="molecule type" value="Genomic_DNA"/>
</dbReference>
<evidence type="ECO:0000313" key="3">
    <source>
        <dbReference type="Proteomes" id="UP000009071"/>
    </source>
</evidence>
<protein>
    <recommendedName>
        <fullName evidence="1">Spore protein YkvP/CgeB glycosyl transferase-like domain-containing protein</fullName>
    </recommendedName>
</protein>
<dbReference type="InterPro" id="IPR055259">
    <property type="entry name" value="YkvP/CgeB_Glyco_trans-like"/>
</dbReference>
<reference evidence="2 3" key="1">
    <citation type="journal article" date="2009" name="Genome Res.">
        <title>Whole genome sequence of Desulfovibrio magneticus strain RS-1 revealed common gene clusters in magnetotactic bacteria.</title>
        <authorList>
            <person name="Nakazawa H."/>
            <person name="Arakaki A."/>
            <person name="Narita-Yamada S."/>
            <person name="Yashiro I."/>
            <person name="Jinno K."/>
            <person name="Aoki N."/>
            <person name="Tsuruyama A."/>
            <person name="Okamura Y."/>
            <person name="Tanikawa S."/>
            <person name="Fujita N."/>
            <person name="Takeyama H."/>
            <person name="Matsunaga T."/>
        </authorList>
    </citation>
    <scope>NUCLEOTIDE SEQUENCE [LARGE SCALE GENOMIC DNA]</scope>
    <source>
        <strain evidence="3">ATCC 700980 / DSM 13731 / RS-1</strain>
    </source>
</reference>
<dbReference type="Pfam" id="PF13524">
    <property type="entry name" value="Glyco_trans_1_2"/>
    <property type="match status" value="1"/>
</dbReference>
<keyword evidence="3" id="KW-1185">Reference proteome</keyword>